<keyword evidence="2" id="KW-1185">Reference proteome</keyword>
<reference evidence="1" key="1">
    <citation type="submission" date="2023-04" db="EMBL/GenBank/DDBJ databases">
        <title>Ambrosiozyma monospora NBRC 10751.</title>
        <authorList>
            <person name="Ichikawa N."/>
            <person name="Sato H."/>
            <person name="Tonouchi N."/>
        </authorList>
    </citation>
    <scope>NUCLEOTIDE SEQUENCE</scope>
    <source>
        <strain evidence="1">NBRC 10751</strain>
    </source>
</reference>
<dbReference type="Proteomes" id="UP001165064">
    <property type="component" value="Unassembled WGS sequence"/>
</dbReference>
<comment type="caution">
    <text evidence="1">The sequence shown here is derived from an EMBL/GenBank/DDBJ whole genome shotgun (WGS) entry which is preliminary data.</text>
</comment>
<organism evidence="1 2">
    <name type="scientific">Ambrosiozyma monospora</name>
    <name type="common">Yeast</name>
    <name type="synonym">Endomycopsis monosporus</name>
    <dbReference type="NCBI Taxonomy" id="43982"/>
    <lineage>
        <taxon>Eukaryota</taxon>
        <taxon>Fungi</taxon>
        <taxon>Dikarya</taxon>
        <taxon>Ascomycota</taxon>
        <taxon>Saccharomycotina</taxon>
        <taxon>Pichiomycetes</taxon>
        <taxon>Pichiales</taxon>
        <taxon>Pichiaceae</taxon>
        <taxon>Ambrosiozyma</taxon>
    </lineage>
</organism>
<sequence>MSYEVLRMIIVDAVQTNRFLKFMDISSAYLNAPIDQEIYLALPQGVKSQYDKVLFNQCVVLKLKKALFGIVQSSRLCCLLTYEQDGKVLANFGYFIDDCVISAVDETTANLTINKITSAFEATVSKKDSNGCIDMLGIKIKEFRSKSGLEKVELNQADYIAKLGARLGIFRGKKYKTPMTPNFKFDPHDEDNFMDVSGYKLSRKIKLYRKYVGCLMYIALTTRPDIAFTANFLSRFALYPHDKLFAQISRAVNYLVASKNHKICYSNPSFPIRPLLLVIWKKRN</sequence>
<dbReference type="EMBL" id="BSXS01000622">
    <property type="protein sequence ID" value="GME73210.1"/>
    <property type="molecule type" value="Genomic_DNA"/>
</dbReference>
<evidence type="ECO:0000313" key="1">
    <source>
        <dbReference type="EMBL" id="GME73210.1"/>
    </source>
</evidence>
<name>A0ACB5SUA3_AMBMO</name>
<gene>
    <name evidence="1" type="ORF">Amon02_000130100</name>
</gene>
<evidence type="ECO:0000313" key="2">
    <source>
        <dbReference type="Proteomes" id="UP001165064"/>
    </source>
</evidence>
<accession>A0ACB5SUA3</accession>
<protein>
    <submittedName>
        <fullName evidence="1">Unnamed protein product</fullName>
    </submittedName>
</protein>
<proteinExistence type="predicted"/>